<evidence type="ECO:0000256" key="11">
    <source>
        <dbReference type="ARBA" id="ARBA00023134"/>
    </source>
</evidence>
<dbReference type="InterPro" id="IPR032677">
    <property type="entry name" value="GTP_cyclohydro_II"/>
</dbReference>
<feature type="domain" description="GTP cyclohydrolase II" evidence="15">
    <location>
        <begin position="439"/>
        <end position="600"/>
    </location>
</feature>
<dbReference type="Pfam" id="PF04542">
    <property type="entry name" value="Sigma70_r2"/>
    <property type="match status" value="1"/>
</dbReference>
<comment type="function">
    <text evidence="2">Catalyzes the conversion of D-ribulose 5-phosphate to formate and 3,4-dihydroxy-2-butanone 4-phosphate.</text>
</comment>
<dbReference type="EMBL" id="BNJK01000001">
    <property type="protein sequence ID" value="GHO96952.1"/>
    <property type="molecule type" value="Genomic_DNA"/>
</dbReference>
<feature type="binding site" evidence="14">
    <location>
        <position position="498"/>
    </location>
    <ligand>
        <name>Zn(2+)</name>
        <dbReference type="ChEBI" id="CHEBI:29105"/>
        <note>catalytic</note>
    </ligand>
</feature>
<evidence type="ECO:0000256" key="2">
    <source>
        <dbReference type="ARBA" id="ARBA00002284"/>
    </source>
</evidence>
<organism evidence="18 19">
    <name type="scientific">Reticulibacter mediterranei</name>
    <dbReference type="NCBI Taxonomy" id="2778369"/>
    <lineage>
        <taxon>Bacteria</taxon>
        <taxon>Bacillati</taxon>
        <taxon>Chloroflexota</taxon>
        <taxon>Ktedonobacteria</taxon>
        <taxon>Ktedonobacterales</taxon>
        <taxon>Reticulibacteraceae</taxon>
        <taxon>Reticulibacter</taxon>
    </lineage>
</organism>
<comment type="catalytic activity">
    <reaction evidence="1">
        <text>D-ribulose 5-phosphate = (2S)-2-hydroxy-3-oxobutyl phosphate + formate + H(+)</text>
        <dbReference type="Rhea" id="RHEA:18457"/>
        <dbReference type="ChEBI" id="CHEBI:15378"/>
        <dbReference type="ChEBI" id="CHEBI:15740"/>
        <dbReference type="ChEBI" id="CHEBI:58121"/>
        <dbReference type="ChEBI" id="CHEBI:58830"/>
        <dbReference type="EC" id="4.1.99.12"/>
    </reaction>
</comment>
<evidence type="ECO:0000256" key="8">
    <source>
        <dbReference type="ARBA" id="ARBA00022741"/>
    </source>
</evidence>
<dbReference type="Proteomes" id="UP000597444">
    <property type="component" value="Unassembled WGS sequence"/>
</dbReference>
<dbReference type="InterPro" id="IPR036388">
    <property type="entry name" value="WH-like_DNA-bd_sf"/>
</dbReference>
<feature type="binding site" evidence="14">
    <location>
        <position position="587"/>
    </location>
    <ligand>
        <name>GTP</name>
        <dbReference type="ChEBI" id="CHEBI:37565"/>
    </ligand>
</feature>
<dbReference type="InterPro" id="IPR017945">
    <property type="entry name" value="DHBP_synth_RibB-like_a/b_dom"/>
</dbReference>
<dbReference type="SUPFAM" id="SSF88946">
    <property type="entry name" value="Sigma2 domain of RNA polymerase sigma factors"/>
    <property type="match status" value="1"/>
</dbReference>
<dbReference type="PANTHER" id="PTHR21327:SF18">
    <property type="entry name" value="3,4-DIHYDROXY-2-BUTANONE 4-PHOSPHATE SYNTHASE"/>
    <property type="match status" value="1"/>
</dbReference>
<feature type="binding site" evidence="14">
    <location>
        <position position="547"/>
    </location>
    <ligand>
        <name>GTP</name>
        <dbReference type="ChEBI" id="CHEBI:37565"/>
    </ligand>
</feature>
<comment type="function">
    <text evidence="12 14">Catalyzes the conversion of GTP to 2,5-diamino-6-ribosylamino-4(3H)-pyrimidinone 5'-phosphate (DARP), formate and pyrophosphate.</text>
</comment>
<dbReference type="InterPro" id="IPR013325">
    <property type="entry name" value="RNA_pol_sigma_r2"/>
</dbReference>
<dbReference type="GO" id="GO:0008270">
    <property type="term" value="F:zinc ion binding"/>
    <property type="evidence" value="ECO:0007669"/>
    <property type="project" value="UniProtKB-UniRule"/>
</dbReference>
<dbReference type="RefSeq" id="WP_220207539.1">
    <property type="nucleotide sequence ID" value="NZ_BNJK01000001.1"/>
</dbReference>
<dbReference type="NCBIfam" id="NF001591">
    <property type="entry name" value="PRK00393.1"/>
    <property type="match status" value="1"/>
</dbReference>
<comment type="pathway">
    <text evidence="4">Cofactor biosynthesis; riboflavin biosynthesis; 2-hydroxy-3-oxobutyl phosphate from D-ribulose 5-phosphate: step 1/1.</text>
</comment>
<dbReference type="GO" id="GO:0009231">
    <property type="term" value="P:riboflavin biosynthetic process"/>
    <property type="evidence" value="ECO:0007669"/>
    <property type="project" value="UniProtKB-UniRule"/>
</dbReference>
<feature type="binding site" evidence="14">
    <location>
        <position position="582"/>
    </location>
    <ligand>
        <name>GTP</name>
        <dbReference type="ChEBI" id="CHEBI:37565"/>
    </ligand>
</feature>
<dbReference type="UniPathway" id="UPA00275">
    <property type="reaction ID" value="UER00399"/>
</dbReference>
<keyword evidence="10 14" id="KW-0862">Zinc</keyword>
<keyword evidence="19" id="KW-1185">Reference proteome</keyword>
<dbReference type="CDD" id="cd06171">
    <property type="entry name" value="Sigma70_r4"/>
    <property type="match status" value="1"/>
</dbReference>
<feature type="binding site" evidence="14">
    <location>
        <begin position="482"/>
        <end position="486"/>
    </location>
    <ligand>
        <name>GTP</name>
        <dbReference type="ChEBI" id="CHEBI:37565"/>
    </ligand>
</feature>
<proteinExistence type="inferred from homology"/>
<feature type="binding site" evidence="14">
    <location>
        <begin position="525"/>
        <end position="527"/>
    </location>
    <ligand>
        <name>GTP</name>
        <dbReference type="ChEBI" id="CHEBI:37565"/>
    </ligand>
</feature>
<dbReference type="HAMAP" id="MF_00179">
    <property type="entry name" value="RibA"/>
    <property type="match status" value="1"/>
</dbReference>
<feature type="domain" description="RNA polymerase sigma factor 70 region 4 type 2" evidence="17">
    <location>
        <begin position="107"/>
        <end position="154"/>
    </location>
</feature>
<evidence type="ECO:0000256" key="5">
    <source>
        <dbReference type="ARBA" id="ARBA00005520"/>
    </source>
</evidence>
<evidence type="ECO:0000256" key="4">
    <source>
        <dbReference type="ARBA" id="ARBA00004904"/>
    </source>
</evidence>
<feature type="binding site" evidence="14">
    <location>
        <position position="500"/>
    </location>
    <ligand>
        <name>Zn(2+)</name>
        <dbReference type="ChEBI" id="CHEBI:29105"/>
        <note>catalytic</note>
    </ligand>
</feature>
<dbReference type="GO" id="GO:0003677">
    <property type="term" value="F:DNA binding"/>
    <property type="evidence" value="ECO:0007669"/>
    <property type="project" value="InterPro"/>
</dbReference>
<dbReference type="GO" id="GO:0005525">
    <property type="term" value="F:GTP binding"/>
    <property type="evidence" value="ECO:0007669"/>
    <property type="project" value="UniProtKB-KW"/>
</dbReference>
<reference evidence="18" key="1">
    <citation type="submission" date="2020-10" db="EMBL/GenBank/DDBJ databases">
        <title>Taxonomic study of unclassified bacteria belonging to the class Ktedonobacteria.</title>
        <authorList>
            <person name="Yabe S."/>
            <person name="Wang C.M."/>
            <person name="Zheng Y."/>
            <person name="Sakai Y."/>
            <person name="Cavaletti L."/>
            <person name="Monciardini P."/>
            <person name="Donadio S."/>
        </authorList>
    </citation>
    <scope>NUCLEOTIDE SEQUENCE</scope>
    <source>
        <strain evidence="18">ID150040</strain>
    </source>
</reference>
<dbReference type="InterPro" id="IPR007627">
    <property type="entry name" value="RNA_pol_sigma70_r2"/>
</dbReference>
<dbReference type="SUPFAM" id="SSF142695">
    <property type="entry name" value="RibA-like"/>
    <property type="match status" value="1"/>
</dbReference>
<comment type="caution">
    <text evidence="18">The sequence shown here is derived from an EMBL/GenBank/DDBJ whole genome shotgun (WGS) entry which is preliminary data.</text>
</comment>
<evidence type="ECO:0000256" key="3">
    <source>
        <dbReference type="ARBA" id="ARBA00004853"/>
    </source>
</evidence>
<dbReference type="Pfam" id="PF00925">
    <property type="entry name" value="GTP_cyclohydro2"/>
    <property type="match status" value="1"/>
</dbReference>
<evidence type="ECO:0000256" key="10">
    <source>
        <dbReference type="ARBA" id="ARBA00022833"/>
    </source>
</evidence>
<dbReference type="GO" id="GO:0003935">
    <property type="term" value="F:GTP cyclohydrolase II activity"/>
    <property type="evidence" value="ECO:0007669"/>
    <property type="project" value="UniProtKB-UniRule"/>
</dbReference>
<evidence type="ECO:0000256" key="9">
    <source>
        <dbReference type="ARBA" id="ARBA00022801"/>
    </source>
</evidence>
<dbReference type="InterPro" id="IPR000422">
    <property type="entry name" value="DHBP_synthase_RibB"/>
</dbReference>
<gene>
    <name evidence="14" type="primary">ribA</name>
    <name evidence="18" type="ORF">KSF_070000</name>
</gene>
<protein>
    <recommendedName>
        <fullName evidence="14">GTP cyclohydrolase-2</fullName>
        <ecNumber evidence="14">3.5.4.25</ecNumber>
    </recommendedName>
    <alternativeName>
        <fullName evidence="14">GTP cyclohydrolase II</fullName>
    </alternativeName>
</protein>
<name>A0A8J3N3D7_9CHLR</name>
<evidence type="ECO:0000256" key="13">
    <source>
        <dbReference type="ARBA" id="ARBA00049295"/>
    </source>
</evidence>
<dbReference type="NCBIfam" id="TIGR00506">
    <property type="entry name" value="ribB"/>
    <property type="match status" value="1"/>
</dbReference>
<feature type="binding site" evidence="14">
    <location>
        <position position="503"/>
    </location>
    <ligand>
        <name>GTP</name>
        <dbReference type="ChEBI" id="CHEBI:37565"/>
    </ligand>
</feature>
<dbReference type="AlphaFoldDB" id="A0A8J3N3D7"/>
<dbReference type="GO" id="GO:0016987">
    <property type="term" value="F:sigma factor activity"/>
    <property type="evidence" value="ECO:0007669"/>
    <property type="project" value="InterPro"/>
</dbReference>
<evidence type="ECO:0000259" key="16">
    <source>
        <dbReference type="Pfam" id="PF04542"/>
    </source>
</evidence>
<sequence length="655" mass="72923">MEDFSSYYPLLFTIANRMLHGAADAEDLVQESYLRYASTEQEISSLKSYLTTIITRLCLDYRKSARVQREQALDFLPDDLFPIHDMEEAVLEALERRERVAMAVRILLERLTPEERGVFLLHEMCDYPYEEIATLLKKSAASCRQLLHRARTRLTRASARFASTQEQQEQITERFLSFSQRGDEQALVAALLQDIKPQDIERHQSKRTGRPTLRQSYLSQEGIHMKQSKQAECYLTVPEAIRRVQAGKMVLIQDDAERENEADLVLAAQFATPEKVNFIIHAASGLVCVALGGERLDALGIPLEERKNNPLQGTAFTASVDAVSGTTTGISAADRAVTIRKLVDPTTRAEDFARPGHVFPLRAHPDGILGRRGHTEAAVDLMHLAGLEPGAIVCEVLNNRGEAARGEELCMLAQTWGIGILTVATLHRYRQEHLVSFVAETQLPTAEANFRLRHYRDTHTHQDYLALLLGDGDLTGEAPLVRLHSACTTGDIFGSQRCDCQAQMQTALQRIAAEGRGLLLYLPQEGRGIGLSGKLQSYVLQEQGYDTVEANEQLGYPVDARSYAGALAILHHLQLRSVRLMTNSPRKIQALIEGGITVERVPLEIAPSEHNSVYLHTKSQQMGHLLTILSTADHTQNEAKERHETGTITAARASS</sequence>
<evidence type="ECO:0000256" key="7">
    <source>
        <dbReference type="ARBA" id="ARBA00022723"/>
    </source>
</evidence>
<dbReference type="SUPFAM" id="SSF55821">
    <property type="entry name" value="YrdC/RibB"/>
    <property type="match status" value="1"/>
</dbReference>
<feature type="binding site" evidence="14">
    <location>
        <position position="487"/>
    </location>
    <ligand>
        <name>Zn(2+)</name>
        <dbReference type="ChEBI" id="CHEBI:29105"/>
        <note>catalytic</note>
    </ligand>
</feature>
<dbReference type="Pfam" id="PF00926">
    <property type="entry name" value="DHBP_synthase"/>
    <property type="match status" value="1"/>
</dbReference>
<dbReference type="NCBIfam" id="TIGR02937">
    <property type="entry name" value="sigma70-ECF"/>
    <property type="match status" value="1"/>
</dbReference>
<dbReference type="EC" id="3.5.4.25" evidence="14"/>
<dbReference type="Gene3D" id="1.10.10.10">
    <property type="entry name" value="Winged helix-like DNA-binding domain superfamily/Winged helix DNA-binding domain"/>
    <property type="match status" value="1"/>
</dbReference>
<keyword evidence="11 14" id="KW-0342">GTP-binding</keyword>
<dbReference type="PANTHER" id="PTHR21327">
    <property type="entry name" value="GTP CYCLOHYDROLASE II-RELATED"/>
    <property type="match status" value="1"/>
</dbReference>
<dbReference type="GO" id="GO:0006352">
    <property type="term" value="P:DNA-templated transcription initiation"/>
    <property type="evidence" value="ECO:0007669"/>
    <property type="project" value="InterPro"/>
</dbReference>
<comment type="cofactor">
    <cofactor evidence="14">
        <name>Zn(2+)</name>
        <dbReference type="ChEBI" id="CHEBI:29105"/>
    </cofactor>
    <text evidence="14">Binds 1 zinc ion per subunit.</text>
</comment>
<dbReference type="InterPro" id="IPR000926">
    <property type="entry name" value="RibA"/>
</dbReference>
<dbReference type="InterPro" id="IPR013249">
    <property type="entry name" value="RNA_pol_sigma70_r4_t2"/>
</dbReference>
<dbReference type="SUPFAM" id="SSF88659">
    <property type="entry name" value="Sigma3 and sigma4 domains of RNA polymerase sigma factors"/>
    <property type="match status" value="1"/>
</dbReference>
<keyword evidence="6 14" id="KW-0686">Riboflavin biosynthesis</keyword>
<evidence type="ECO:0000313" key="18">
    <source>
        <dbReference type="EMBL" id="GHO96952.1"/>
    </source>
</evidence>
<dbReference type="Gene3D" id="1.10.1740.10">
    <property type="match status" value="1"/>
</dbReference>
<accession>A0A8J3N3D7</accession>
<dbReference type="Gene3D" id="3.40.50.10990">
    <property type="entry name" value="GTP cyclohydrolase II"/>
    <property type="match status" value="1"/>
</dbReference>
<evidence type="ECO:0000256" key="14">
    <source>
        <dbReference type="HAMAP-Rule" id="MF_00179"/>
    </source>
</evidence>
<dbReference type="FunFam" id="3.40.50.10990:FF:000001">
    <property type="entry name" value="Riboflavin biosynthesis protein RibBA"/>
    <property type="match status" value="1"/>
</dbReference>
<keyword evidence="7 14" id="KW-0479">Metal-binding</keyword>
<comment type="pathway">
    <text evidence="3 14">Cofactor biosynthesis; riboflavin biosynthesis; 5-amino-6-(D-ribitylamino)uracil from GTP: step 1/4.</text>
</comment>
<feature type="domain" description="RNA polymerase sigma-70 region 2" evidence="16">
    <location>
        <begin position="4"/>
        <end position="66"/>
    </location>
</feature>
<dbReference type="GO" id="GO:0005829">
    <property type="term" value="C:cytosol"/>
    <property type="evidence" value="ECO:0007669"/>
    <property type="project" value="TreeGrafter"/>
</dbReference>
<comment type="similarity">
    <text evidence="14">Belongs to the GTP cyclohydrolase II family.</text>
</comment>
<evidence type="ECO:0000256" key="12">
    <source>
        <dbReference type="ARBA" id="ARBA00043932"/>
    </source>
</evidence>
<evidence type="ECO:0000256" key="6">
    <source>
        <dbReference type="ARBA" id="ARBA00022619"/>
    </source>
</evidence>
<dbReference type="NCBIfam" id="TIGR00505">
    <property type="entry name" value="ribA"/>
    <property type="match status" value="1"/>
</dbReference>
<comment type="similarity">
    <text evidence="5">In the N-terminal section; belongs to the DHBP synthase family.</text>
</comment>
<feature type="active site" description="Proton acceptor" evidence="14">
    <location>
        <position position="559"/>
    </location>
</feature>
<dbReference type="Pfam" id="PF08281">
    <property type="entry name" value="Sigma70_r4_2"/>
    <property type="match status" value="1"/>
</dbReference>
<dbReference type="GO" id="GO:0008686">
    <property type="term" value="F:3,4-dihydroxy-2-butanone-4-phosphate synthase activity"/>
    <property type="evidence" value="ECO:0007669"/>
    <property type="project" value="UniProtKB-EC"/>
</dbReference>
<dbReference type="InterPro" id="IPR036144">
    <property type="entry name" value="RibA-like_sf"/>
</dbReference>
<evidence type="ECO:0000256" key="1">
    <source>
        <dbReference type="ARBA" id="ARBA00000141"/>
    </source>
</evidence>
<keyword evidence="8 14" id="KW-0547">Nucleotide-binding</keyword>
<dbReference type="CDD" id="cd00641">
    <property type="entry name" value="GTP_cyclohydro2"/>
    <property type="match status" value="1"/>
</dbReference>
<evidence type="ECO:0000313" key="19">
    <source>
        <dbReference type="Proteomes" id="UP000597444"/>
    </source>
</evidence>
<evidence type="ECO:0000259" key="17">
    <source>
        <dbReference type="Pfam" id="PF08281"/>
    </source>
</evidence>
<comment type="catalytic activity">
    <reaction evidence="13 14">
        <text>GTP + 4 H2O = 2,5-diamino-6-hydroxy-4-(5-phosphoribosylamino)-pyrimidine + formate + 2 phosphate + 3 H(+)</text>
        <dbReference type="Rhea" id="RHEA:23704"/>
        <dbReference type="ChEBI" id="CHEBI:15377"/>
        <dbReference type="ChEBI" id="CHEBI:15378"/>
        <dbReference type="ChEBI" id="CHEBI:15740"/>
        <dbReference type="ChEBI" id="CHEBI:37565"/>
        <dbReference type="ChEBI" id="CHEBI:43474"/>
        <dbReference type="ChEBI" id="CHEBI:58614"/>
        <dbReference type="EC" id="3.5.4.25"/>
    </reaction>
</comment>
<feature type="active site" description="Nucleophile" evidence="14">
    <location>
        <position position="561"/>
    </location>
</feature>
<dbReference type="Gene3D" id="3.90.870.10">
    <property type="entry name" value="DHBP synthase"/>
    <property type="match status" value="1"/>
</dbReference>
<keyword evidence="9 14" id="KW-0378">Hydrolase</keyword>
<dbReference type="InterPro" id="IPR014284">
    <property type="entry name" value="RNA_pol_sigma-70_dom"/>
</dbReference>
<dbReference type="InterPro" id="IPR013324">
    <property type="entry name" value="RNA_pol_sigma_r3/r4-like"/>
</dbReference>
<evidence type="ECO:0000259" key="15">
    <source>
        <dbReference type="Pfam" id="PF00925"/>
    </source>
</evidence>